<dbReference type="Pfam" id="PF00202">
    <property type="entry name" value="Aminotran_3"/>
    <property type="match status" value="1"/>
</dbReference>
<dbReference type="Proteomes" id="UP000466396">
    <property type="component" value="Chromosome"/>
</dbReference>
<comment type="subcellular location">
    <subcellularLocation>
        <location evidence="10">Cytoplasm</location>
    </subcellularLocation>
</comment>
<evidence type="ECO:0000256" key="10">
    <source>
        <dbReference type="HAMAP-Rule" id="MF_00834"/>
    </source>
</evidence>
<dbReference type="InterPro" id="IPR049704">
    <property type="entry name" value="Aminotrans_3_PPA_site"/>
</dbReference>
<dbReference type="UniPathway" id="UPA00078">
    <property type="reaction ID" value="UER00160"/>
</dbReference>
<dbReference type="InterPro" id="IPR015424">
    <property type="entry name" value="PyrdxlP-dep_Trfase"/>
</dbReference>
<dbReference type="GO" id="GO:0009102">
    <property type="term" value="P:biotin biosynthetic process"/>
    <property type="evidence" value="ECO:0007669"/>
    <property type="project" value="UniProtKB-UniRule"/>
</dbReference>
<dbReference type="EMBL" id="AP022581">
    <property type="protein sequence ID" value="BBX96154.1"/>
    <property type="molecule type" value="Genomic_DNA"/>
</dbReference>
<dbReference type="Gene3D" id="3.40.640.10">
    <property type="entry name" value="Type I PLP-dependent aspartate aminotransferase-like (Major domain)"/>
    <property type="match status" value="1"/>
</dbReference>
<keyword evidence="7 10" id="KW-0663">Pyridoxal phosphate</keyword>
<comment type="similarity">
    <text evidence="9 10">Belongs to the class-III pyridoxal-phosphate-dependent aminotransferase family. BioA subfamily.</text>
</comment>
<evidence type="ECO:0000256" key="7">
    <source>
        <dbReference type="ARBA" id="ARBA00022898"/>
    </source>
</evidence>
<feature type="binding site" evidence="10">
    <location>
        <begin position="314"/>
        <end position="315"/>
    </location>
    <ligand>
        <name>pyridoxal 5'-phosphate</name>
        <dbReference type="ChEBI" id="CHEBI:597326"/>
    </ligand>
</feature>
<evidence type="ECO:0000256" key="9">
    <source>
        <dbReference type="ARBA" id="ARBA00060970"/>
    </source>
</evidence>
<evidence type="ECO:0000256" key="5">
    <source>
        <dbReference type="ARBA" id="ARBA00022691"/>
    </source>
</evidence>
<name>A0A7I7NHY3_9MYCO</name>
<dbReference type="AlphaFoldDB" id="A0A7I7NHY3"/>
<dbReference type="Gene3D" id="3.90.1150.10">
    <property type="entry name" value="Aspartate Aminotransferase, domain 1"/>
    <property type="match status" value="1"/>
</dbReference>
<evidence type="ECO:0000256" key="6">
    <source>
        <dbReference type="ARBA" id="ARBA00022756"/>
    </source>
</evidence>
<dbReference type="InterPro" id="IPR015421">
    <property type="entry name" value="PyrdxlP-dep_Trfase_major"/>
</dbReference>
<evidence type="ECO:0000256" key="1">
    <source>
        <dbReference type="ARBA" id="ARBA00001933"/>
    </source>
</evidence>
<feature type="binding site" evidence="10">
    <location>
        <position position="251"/>
    </location>
    <ligand>
        <name>pyridoxal 5'-phosphate</name>
        <dbReference type="ChEBI" id="CHEBI:597326"/>
    </ligand>
</feature>
<dbReference type="PROSITE" id="PS00600">
    <property type="entry name" value="AA_TRANSFER_CLASS_3"/>
    <property type="match status" value="1"/>
</dbReference>
<organism evidence="11 12">
    <name type="scientific">Mycobacterium lacus</name>
    <dbReference type="NCBI Taxonomy" id="169765"/>
    <lineage>
        <taxon>Bacteria</taxon>
        <taxon>Bacillati</taxon>
        <taxon>Actinomycetota</taxon>
        <taxon>Actinomycetes</taxon>
        <taxon>Mycobacteriales</taxon>
        <taxon>Mycobacteriaceae</taxon>
        <taxon>Mycobacterium</taxon>
    </lineage>
</organism>
<proteinExistence type="inferred from homology"/>
<keyword evidence="12" id="KW-1185">Reference proteome</keyword>
<keyword evidence="10" id="KW-0963">Cytoplasm</keyword>
<evidence type="ECO:0000313" key="11">
    <source>
        <dbReference type="EMBL" id="BBX96154.1"/>
    </source>
</evidence>
<reference evidence="11 12" key="1">
    <citation type="journal article" date="2019" name="Emerg. Microbes Infect.">
        <title>Comprehensive subspecies identification of 175 nontuberculous mycobacteria species based on 7547 genomic profiles.</title>
        <authorList>
            <person name="Matsumoto Y."/>
            <person name="Kinjo T."/>
            <person name="Motooka D."/>
            <person name="Nabeya D."/>
            <person name="Jung N."/>
            <person name="Uechi K."/>
            <person name="Horii T."/>
            <person name="Iida T."/>
            <person name="Fujita J."/>
            <person name="Nakamura S."/>
        </authorList>
    </citation>
    <scope>NUCLEOTIDE SEQUENCE [LARGE SCALE GENOMIC DNA]</scope>
    <source>
        <strain evidence="11 12">JCM 15657</strain>
    </source>
</reference>
<comment type="catalytic activity">
    <reaction evidence="8 10">
        <text>(8S)-8-amino-7-oxononanoate + S-adenosyl-L-methionine = S-adenosyl-4-methylsulfanyl-2-oxobutanoate + (7R,8S)-7,8-diammoniononanoate</text>
        <dbReference type="Rhea" id="RHEA:16861"/>
        <dbReference type="ChEBI" id="CHEBI:16490"/>
        <dbReference type="ChEBI" id="CHEBI:59789"/>
        <dbReference type="ChEBI" id="CHEBI:149468"/>
        <dbReference type="ChEBI" id="CHEBI:149469"/>
        <dbReference type="EC" id="2.6.1.62"/>
    </reaction>
</comment>
<dbReference type="NCBIfam" id="TIGR00508">
    <property type="entry name" value="bioA"/>
    <property type="match status" value="1"/>
</dbReference>
<dbReference type="PANTHER" id="PTHR42684">
    <property type="entry name" value="ADENOSYLMETHIONINE-8-AMINO-7-OXONONANOATE AMINOTRANSFERASE"/>
    <property type="match status" value="1"/>
</dbReference>
<sequence>MGPGLTPEQISAIDAAHLWHPYSGIGRKAAPPVVAVAARGAWLTLIRHGKPIDVLDAMSSWWTAIHGHGHPVLDAALATQLRTMNHVMFGGLTHEPAARLAQLLVDITPPGLETVFFSDSGSVSVEVAVKMALQHWRSLGLPAKRRLMTWRGGYHGDTFTPMSICDPDGGMHSLWTDILAPQVFAPQVPRHYDPGYSAAFEKQLAQHAAELAAVVVEPVVQGAGGMRFHDARYLADLRDMCSRHEVLLILDEIATGFGRTGELFAADHAGVSPDIMCVGKALTGGYLSLAATLCTTDIAHTISAGEAGALMHGPTFMANPLACAVSVASIEVLLGQDWRSRIAEIAADLAAGLEAARALPAVTDVRVCGAVGVIECDRPVDLAVATPAALDRGVWLRPFRNLVYAMPPYICPPAEIAQITSAMVEVATLAGSHKI</sequence>
<comment type="subunit">
    <text evidence="10">Homodimer.</text>
</comment>
<feature type="binding site" evidence="10">
    <location>
        <begin position="121"/>
        <end position="122"/>
    </location>
    <ligand>
        <name>pyridoxal 5'-phosphate</name>
        <dbReference type="ChEBI" id="CHEBI:597326"/>
    </ligand>
</feature>
<dbReference type="InterPro" id="IPR005814">
    <property type="entry name" value="Aminotrans_3"/>
</dbReference>
<keyword evidence="3 10" id="KW-0032">Aminotransferase</keyword>
<dbReference type="GO" id="GO:0030170">
    <property type="term" value="F:pyridoxal phosphate binding"/>
    <property type="evidence" value="ECO:0007669"/>
    <property type="project" value="UniProtKB-UniRule"/>
</dbReference>
<evidence type="ECO:0000313" key="12">
    <source>
        <dbReference type="Proteomes" id="UP000466396"/>
    </source>
</evidence>
<evidence type="ECO:0000256" key="3">
    <source>
        <dbReference type="ARBA" id="ARBA00022576"/>
    </source>
</evidence>
<keyword evidence="4 10" id="KW-0808">Transferase</keyword>
<dbReference type="SUPFAM" id="SSF53383">
    <property type="entry name" value="PLP-dependent transferases"/>
    <property type="match status" value="1"/>
</dbReference>
<comment type="cofactor">
    <cofactor evidence="1 10">
        <name>pyridoxal 5'-phosphate</name>
        <dbReference type="ChEBI" id="CHEBI:597326"/>
    </cofactor>
</comment>
<comment type="pathway">
    <text evidence="2 10">Cofactor biosynthesis; biotin biosynthesis; 7,8-diaminononanoate from 8-amino-7-oxononanoate (SAM route): step 1/1.</text>
</comment>
<protein>
    <recommendedName>
        <fullName evidence="10">Adenosylmethionine-8-amino-7-oxononanoate aminotransferase</fullName>
        <ecNumber evidence="10">2.6.1.62</ecNumber>
    </recommendedName>
    <alternativeName>
        <fullName evidence="10">7,8-diamino-pelargonic acid aminotransferase</fullName>
        <shortName evidence="10">DAPA AT</shortName>
        <shortName evidence="10">DAPA aminotransferase</shortName>
    </alternativeName>
    <alternativeName>
        <fullName evidence="10">7,8-diaminononanoate synthase</fullName>
        <shortName evidence="10">DANS</shortName>
    </alternativeName>
    <alternativeName>
        <fullName evidence="10">Diaminopelargonic acid synthase</fullName>
    </alternativeName>
</protein>
<dbReference type="NCBIfam" id="NF004624">
    <property type="entry name" value="PRK05964.1"/>
    <property type="match status" value="1"/>
</dbReference>
<dbReference type="CDD" id="cd00610">
    <property type="entry name" value="OAT_like"/>
    <property type="match status" value="1"/>
</dbReference>
<dbReference type="InterPro" id="IPR015422">
    <property type="entry name" value="PyrdxlP-dep_Trfase_small"/>
</dbReference>
<keyword evidence="5 10" id="KW-0949">S-adenosyl-L-methionine</keyword>
<dbReference type="PANTHER" id="PTHR42684:SF17">
    <property type="entry name" value="ADENOSYLMETHIONINE-8-AMINO-7-OXONONANOATE AMINOTRANSFERASE"/>
    <property type="match status" value="1"/>
</dbReference>
<keyword evidence="6 10" id="KW-0093">Biotin biosynthesis</keyword>
<dbReference type="InterPro" id="IPR005815">
    <property type="entry name" value="BioA"/>
</dbReference>
<evidence type="ECO:0000256" key="8">
    <source>
        <dbReference type="ARBA" id="ARBA00048449"/>
    </source>
</evidence>
<evidence type="ECO:0000256" key="4">
    <source>
        <dbReference type="ARBA" id="ARBA00022679"/>
    </source>
</evidence>
<accession>A0A7I7NHY3</accession>
<feature type="binding site" evidence="10">
    <location>
        <position position="154"/>
    </location>
    <ligand>
        <name>substrate</name>
    </ligand>
</feature>
<evidence type="ECO:0000256" key="2">
    <source>
        <dbReference type="ARBA" id="ARBA00005063"/>
    </source>
</evidence>
<feature type="modified residue" description="N6-(pyridoxal phosphate)lysine" evidence="10">
    <location>
        <position position="280"/>
    </location>
</feature>
<dbReference type="KEGG" id="mlj:MLAC_14480"/>
<feature type="binding site" evidence="10">
    <location>
        <position position="397"/>
    </location>
    <ligand>
        <name>substrate</name>
    </ligand>
</feature>
<comment type="function">
    <text evidence="10">Catalyzes the transfer of the alpha-amino group from S-adenosyl-L-methionine (SAM) to 7-keto-8-aminopelargonic acid (KAPA) to form 7,8-diaminopelargonic acid (DAPA). It is the only aminotransferase known to utilize SAM as an amino donor.</text>
</comment>
<feature type="binding site" evidence="10">
    <location>
        <position position="61"/>
    </location>
    <ligand>
        <name>substrate</name>
    </ligand>
</feature>
<feature type="binding site" evidence="10">
    <location>
        <position position="313"/>
    </location>
    <ligand>
        <name>substrate</name>
    </ligand>
</feature>
<dbReference type="HAMAP" id="MF_00834">
    <property type="entry name" value="BioA"/>
    <property type="match status" value="1"/>
</dbReference>
<dbReference type="EC" id="2.6.1.62" evidence="10"/>
<feature type="binding site" evidence="10">
    <location>
        <position position="280"/>
    </location>
    <ligand>
        <name>substrate</name>
    </ligand>
</feature>
<dbReference type="GO" id="GO:0005737">
    <property type="term" value="C:cytoplasm"/>
    <property type="evidence" value="ECO:0007669"/>
    <property type="project" value="UniProtKB-SubCell"/>
</dbReference>
<dbReference type="GO" id="GO:0004015">
    <property type="term" value="F:adenosylmethionine-8-amino-7-oxononanoate transaminase activity"/>
    <property type="evidence" value="ECO:0007669"/>
    <property type="project" value="UniProtKB-UniRule"/>
</dbReference>
<dbReference type="FunFam" id="3.40.640.10:FF:000041">
    <property type="entry name" value="Adenosylmethionine-8-amino-7-oxononanoate aminotransferase"/>
    <property type="match status" value="1"/>
</dbReference>
<feature type="site" description="Participates in the substrate recognition with KAPA and in a stacking interaction with the adenine ring of SAM" evidence="10">
    <location>
        <position position="22"/>
    </location>
</feature>
<gene>
    <name evidence="10 11" type="primary">bioA</name>
    <name evidence="11" type="ORF">MLAC_14480</name>
</gene>